<feature type="region of interest" description="Disordered" evidence="1">
    <location>
        <begin position="76"/>
        <end position="98"/>
    </location>
</feature>
<dbReference type="Proteomes" id="UP000006702">
    <property type="component" value="Unassembled WGS sequence"/>
</dbReference>
<protein>
    <submittedName>
        <fullName evidence="2">Uncharacterized protein</fullName>
    </submittedName>
</protein>
<dbReference type="EMBL" id="DS027697">
    <property type="protein sequence ID" value="EAW17035.1"/>
    <property type="molecule type" value="Genomic_DNA"/>
</dbReference>
<organism evidence="2 3">
    <name type="scientific">Neosartorya fischeri (strain ATCC 1020 / DSM 3700 / CBS 544.65 / FGSC A1164 / JCM 1740 / NRRL 181 / WB 181)</name>
    <name type="common">Aspergillus fischerianus</name>
    <dbReference type="NCBI Taxonomy" id="331117"/>
    <lineage>
        <taxon>Eukaryota</taxon>
        <taxon>Fungi</taxon>
        <taxon>Dikarya</taxon>
        <taxon>Ascomycota</taxon>
        <taxon>Pezizomycotina</taxon>
        <taxon>Eurotiomycetes</taxon>
        <taxon>Eurotiomycetidae</taxon>
        <taxon>Eurotiales</taxon>
        <taxon>Aspergillaceae</taxon>
        <taxon>Aspergillus</taxon>
        <taxon>Aspergillus subgen. Fumigati</taxon>
    </lineage>
</organism>
<gene>
    <name evidence="2" type="ORF">NFIA_003910</name>
</gene>
<accession>A1DJZ6</accession>
<name>A1DJZ6_NEOFI</name>
<dbReference type="AlphaFoldDB" id="A1DJZ6"/>
<proteinExistence type="predicted"/>
<feature type="compositionally biased region" description="Low complexity" evidence="1">
    <location>
        <begin position="19"/>
        <end position="32"/>
    </location>
</feature>
<evidence type="ECO:0000313" key="2">
    <source>
        <dbReference type="EMBL" id="EAW17035.1"/>
    </source>
</evidence>
<feature type="compositionally biased region" description="Pro residues" evidence="1">
    <location>
        <begin position="78"/>
        <end position="89"/>
    </location>
</feature>
<dbReference type="VEuPathDB" id="FungiDB:NFIA_003910"/>
<dbReference type="RefSeq" id="XP_001258932.1">
    <property type="nucleotide sequence ID" value="XM_001258931.1"/>
</dbReference>
<dbReference type="HOGENOM" id="CLU_1124826_0_0_1"/>
<dbReference type="GeneID" id="4585325"/>
<feature type="region of interest" description="Disordered" evidence="1">
    <location>
        <begin position="1"/>
        <end position="64"/>
    </location>
</feature>
<reference evidence="3" key="1">
    <citation type="journal article" date="2008" name="PLoS Genet.">
        <title>Genomic islands in the pathogenic filamentous fungus Aspergillus fumigatus.</title>
        <authorList>
            <person name="Fedorova N.D."/>
            <person name="Khaldi N."/>
            <person name="Joardar V.S."/>
            <person name="Maiti R."/>
            <person name="Amedeo P."/>
            <person name="Anderson M.J."/>
            <person name="Crabtree J."/>
            <person name="Silva J.C."/>
            <person name="Badger J.H."/>
            <person name="Albarraq A."/>
            <person name="Angiuoli S."/>
            <person name="Bussey H."/>
            <person name="Bowyer P."/>
            <person name="Cotty P.J."/>
            <person name="Dyer P.S."/>
            <person name="Egan A."/>
            <person name="Galens K."/>
            <person name="Fraser-Liggett C.M."/>
            <person name="Haas B.J."/>
            <person name="Inman J.M."/>
            <person name="Kent R."/>
            <person name="Lemieux S."/>
            <person name="Malavazi I."/>
            <person name="Orvis J."/>
            <person name="Roemer T."/>
            <person name="Ronning C.M."/>
            <person name="Sundaram J.P."/>
            <person name="Sutton G."/>
            <person name="Turner G."/>
            <person name="Venter J.C."/>
            <person name="White O.R."/>
            <person name="Whitty B.R."/>
            <person name="Youngman P."/>
            <person name="Wolfe K.H."/>
            <person name="Goldman G.H."/>
            <person name="Wortman J.R."/>
            <person name="Jiang B."/>
            <person name="Denning D.W."/>
            <person name="Nierman W.C."/>
        </authorList>
    </citation>
    <scope>NUCLEOTIDE SEQUENCE [LARGE SCALE GENOMIC DNA]</scope>
    <source>
        <strain evidence="3">ATCC 1020 / DSM 3700 / CBS 544.65 / FGSC A1164 / JCM 1740 / NRRL 181 / WB 181</strain>
    </source>
</reference>
<keyword evidence="3" id="KW-1185">Reference proteome</keyword>
<evidence type="ECO:0000256" key="1">
    <source>
        <dbReference type="SAM" id="MobiDB-lite"/>
    </source>
</evidence>
<sequence length="247" mass="24377">MANVRSRGSAARRARAARRAAAPAATAAATAPAPAPRGRRGRPPGRGRVAARAGRGRGVSRGRGGALVGVVISAPASAAPPPPPPPPPAASSLAPPLGPGRAPVGEHCYRCLQAPRWGGGAPLPFCNGYSQDGAKCLRCRALHQPCQSFPAAALPEADDVVAAQVALEVAHPRAVGLALEAVARAAQAFRARVAASGGPLPRGAPPALAPVAAAASPTPPFVSAPGSPMAAPAPAGIWAAAVQFFSE</sequence>
<dbReference type="KEGG" id="nfi:NFIA_003910"/>
<dbReference type="OrthoDB" id="10644068at2759"/>
<evidence type="ECO:0000313" key="3">
    <source>
        <dbReference type="Proteomes" id="UP000006702"/>
    </source>
</evidence>